<dbReference type="GO" id="GO:0006888">
    <property type="term" value="P:endoplasmic reticulum to Golgi vesicle-mediated transport"/>
    <property type="evidence" value="ECO:0007669"/>
    <property type="project" value="TreeGrafter"/>
</dbReference>
<dbReference type="InterPro" id="IPR002553">
    <property type="entry name" value="Clathrin/coatomer_adapt-like_N"/>
</dbReference>
<dbReference type="EMBL" id="KE561167">
    <property type="protein sequence ID" value="EPZ32189.1"/>
    <property type="molecule type" value="Genomic_DNA"/>
</dbReference>
<dbReference type="InterPro" id="IPR016024">
    <property type="entry name" value="ARM-type_fold"/>
</dbReference>
<evidence type="ECO:0000259" key="1">
    <source>
        <dbReference type="Pfam" id="PF01602"/>
    </source>
</evidence>
<evidence type="ECO:0000313" key="3">
    <source>
        <dbReference type="Proteomes" id="UP000030755"/>
    </source>
</evidence>
<dbReference type="GO" id="GO:0009306">
    <property type="term" value="P:protein secretion"/>
    <property type="evidence" value="ECO:0007669"/>
    <property type="project" value="TreeGrafter"/>
</dbReference>
<name>A0A075APR4_ROZAC</name>
<dbReference type="GO" id="GO:0000139">
    <property type="term" value="C:Golgi membrane"/>
    <property type="evidence" value="ECO:0007669"/>
    <property type="project" value="TreeGrafter"/>
</dbReference>
<reference evidence="2 3" key="1">
    <citation type="journal article" date="2013" name="Curr. Biol.">
        <title>Shared signatures of parasitism and phylogenomics unite Cryptomycota and microsporidia.</title>
        <authorList>
            <person name="James T.Y."/>
            <person name="Pelin A."/>
            <person name="Bonen L."/>
            <person name="Ahrendt S."/>
            <person name="Sain D."/>
            <person name="Corradi N."/>
            <person name="Stajich J.E."/>
        </authorList>
    </citation>
    <scope>NUCLEOTIDE SEQUENCE [LARGE SCALE GENOMIC DNA]</scope>
    <source>
        <strain evidence="2 3">CSF55</strain>
    </source>
</reference>
<dbReference type="HOGENOM" id="CLU_061095_1_0_1"/>
<dbReference type="GO" id="GO:0006891">
    <property type="term" value="P:intra-Golgi vesicle-mediated transport"/>
    <property type="evidence" value="ECO:0007669"/>
    <property type="project" value="TreeGrafter"/>
</dbReference>
<dbReference type="GO" id="GO:0005793">
    <property type="term" value="C:endoplasmic reticulum-Golgi intermediate compartment"/>
    <property type="evidence" value="ECO:0007669"/>
    <property type="project" value="TreeGrafter"/>
</dbReference>
<dbReference type="GO" id="GO:0005783">
    <property type="term" value="C:endoplasmic reticulum"/>
    <property type="evidence" value="ECO:0007669"/>
    <property type="project" value="TreeGrafter"/>
</dbReference>
<dbReference type="PANTHER" id="PTHR10261:SF0">
    <property type="entry name" value="COATOMER SUBUNIT GAMMA-2"/>
    <property type="match status" value="1"/>
</dbReference>
<dbReference type="STRING" id="988480.A0A075APR4"/>
<sequence>MRKKDEDNAGGIEEYFALDKSTILQECRVFNETPIRARRCSMILTKLIALMLSGQPISSVEATDAFFSVTKLFQSNDNSLRRLVYIAIKELSRLSENVIMVTSSLMKDMNSRGEVMYKSNAIRALSKISDASMMQSVERYYKQAIVDRSGGVASASLVSAYH</sequence>
<evidence type="ECO:0000313" key="2">
    <source>
        <dbReference type="EMBL" id="EPZ32189.1"/>
    </source>
</evidence>
<dbReference type="OrthoDB" id="1074925at2759"/>
<dbReference type="AlphaFoldDB" id="A0A075APR4"/>
<dbReference type="InterPro" id="IPR011989">
    <property type="entry name" value="ARM-like"/>
</dbReference>
<gene>
    <name evidence="2" type="ORF">O9G_002541</name>
</gene>
<dbReference type="OMA" id="SAVLQEX"/>
<protein>
    <submittedName>
        <fullName evidence="2">Coatomer subunit gamma-like protein 2</fullName>
    </submittedName>
</protein>
<feature type="domain" description="Clathrin/coatomer adaptor adaptin-like N-terminal" evidence="1">
    <location>
        <begin position="20"/>
        <end position="162"/>
    </location>
</feature>
<dbReference type="Proteomes" id="UP000030755">
    <property type="component" value="Unassembled WGS sequence"/>
</dbReference>
<dbReference type="PANTHER" id="PTHR10261">
    <property type="entry name" value="COATOMER SUBUNIT GAMMA"/>
    <property type="match status" value="1"/>
</dbReference>
<dbReference type="SUPFAM" id="SSF48371">
    <property type="entry name" value="ARM repeat"/>
    <property type="match status" value="1"/>
</dbReference>
<proteinExistence type="predicted"/>
<keyword evidence="3" id="KW-1185">Reference proteome</keyword>
<feature type="non-terminal residue" evidence="2">
    <location>
        <position position="162"/>
    </location>
</feature>
<dbReference type="Pfam" id="PF01602">
    <property type="entry name" value="Adaptin_N"/>
    <property type="match status" value="1"/>
</dbReference>
<dbReference type="InterPro" id="IPR017106">
    <property type="entry name" value="Coatomer_gsu"/>
</dbReference>
<organism evidence="2 3">
    <name type="scientific">Rozella allomycis (strain CSF55)</name>
    <dbReference type="NCBI Taxonomy" id="988480"/>
    <lineage>
        <taxon>Eukaryota</taxon>
        <taxon>Fungi</taxon>
        <taxon>Fungi incertae sedis</taxon>
        <taxon>Cryptomycota</taxon>
        <taxon>Cryptomycota incertae sedis</taxon>
        <taxon>Rozella</taxon>
    </lineage>
</organism>
<accession>A0A075APR4</accession>
<dbReference type="GO" id="GO:0006886">
    <property type="term" value="P:intracellular protein transport"/>
    <property type="evidence" value="ECO:0007669"/>
    <property type="project" value="InterPro"/>
</dbReference>
<dbReference type="Gene3D" id="1.25.10.10">
    <property type="entry name" value="Leucine-rich Repeat Variant"/>
    <property type="match status" value="1"/>
</dbReference>
<dbReference type="GO" id="GO:0030126">
    <property type="term" value="C:COPI vesicle coat"/>
    <property type="evidence" value="ECO:0007669"/>
    <property type="project" value="TreeGrafter"/>
</dbReference>